<proteinExistence type="predicted"/>
<evidence type="ECO:0000313" key="2">
    <source>
        <dbReference type="Proteomes" id="UP001165590"/>
    </source>
</evidence>
<organism evidence="1 2">
    <name type="scientific">Streptomyces ortus</name>
    <dbReference type="NCBI Taxonomy" id="2867268"/>
    <lineage>
        <taxon>Bacteria</taxon>
        <taxon>Bacillati</taxon>
        <taxon>Actinomycetota</taxon>
        <taxon>Actinomycetes</taxon>
        <taxon>Kitasatosporales</taxon>
        <taxon>Streptomycetaceae</taxon>
        <taxon>Streptomyces</taxon>
    </lineage>
</organism>
<reference evidence="1" key="1">
    <citation type="journal article" date="2022" name="bioRxiv">
        <title>Discovery and biosynthetic assessment of Streptomyces ortus sp nov. isolated from a deep-sea sponge.</title>
        <authorList>
            <person name="Williams S.E."/>
        </authorList>
    </citation>
    <scope>NUCLEOTIDE SEQUENCE</scope>
    <source>
        <strain evidence="1">A15ISP2-DRY2</strain>
    </source>
</reference>
<dbReference type="RefSeq" id="WP_267025144.1">
    <property type="nucleotide sequence ID" value="NZ_JAIFZO010000002.1"/>
</dbReference>
<name>A0ABT3UWX0_9ACTN</name>
<accession>A0ABT3UWX0</accession>
<comment type="caution">
    <text evidence="1">The sequence shown here is derived from an EMBL/GenBank/DDBJ whole genome shotgun (WGS) entry which is preliminary data.</text>
</comment>
<dbReference type="Pfam" id="PF19730">
    <property type="entry name" value="DUF6221"/>
    <property type="match status" value="1"/>
</dbReference>
<sequence>MTDDKIPFLRARLDEDEQLAFNAVDERKGSEWRANGASVEVSGGLPPDADAFDETVVFNEGSPTEEQAEHIACHDPARVLREVYVKRGRLALYENALQRWNDLPRDERATIAGEGLRIKVTTLEVVIQGDLQSYIRHPDFKGHWAM</sequence>
<keyword evidence="2" id="KW-1185">Reference proteome</keyword>
<dbReference type="EMBL" id="JAIFZO010000002">
    <property type="protein sequence ID" value="MCX4232041.1"/>
    <property type="molecule type" value="Genomic_DNA"/>
</dbReference>
<dbReference type="InterPro" id="IPR046193">
    <property type="entry name" value="DUF6221"/>
</dbReference>
<gene>
    <name evidence="1" type="ORF">K3769_04445</name>
</gene>
<protein>
    <submittedName>
        <fullName evidence="1">DUF6221 family protein</fullName>
    </submittedName>
</protein>
<dbReference type="Proteomes" id="UP001165590">
    <property type="component" value="Unassembled WGS sequence"/>
</dbReference>
<evidence type="ECO:0000313" key="1">
    <source>
        <dbReference type="EMBL" id="MCX4232041.1"/>
    </source>
</evidence>